<dbReference type="Proteomes" id="UP000007879">
    <property type="component" value="Unassembled WGS sequence"/>
</dbReference>
<dbReference type="InterPro" id="IPR050863">
    <property type="entry name" value="CenT-Element_Derived"/>
</dbReference>
<protein>
    <recommendedName>
        <fullName evidence="1">DDE-1 domain-containing protein</fullName>
    </recommendedName>
</protein>
<proteinExistence type="predicted"/>
<dbReference type="OrthoDB" id="6071871at2759"/>
<dbReference type="eggNOG" id="KOG3105">
    <property type="taxonomic scope" value="Eukaryota"/>
</dbReference>
<dbReference type="OMA" id="DIWHSEN"/>
<evidence type="ECO:0000259" key="1">
    <source>
        <dbReference type="Pfam" id="PF03184"/>
    </source>
</evidence>
<evidence type="ECO:0000313" key="2">
    <source>
        <dbReference type="EnsemblMetazoa" id="Aqu2.1.33300_001"/>
    </source>
</evidence>
<gene>
    <name evidence="2" type="primary">100635271</name>
</gene>
<dbReference type="KEGG" id="aqu:100635271"/>
<dbReference type="InterPro" id="IPR004875">
    <property type="entry name" value="DDE_SF_endonuclease_dom"/>
</dbReference>
<feature type="domain" description="DDE-1" evidence="1">
    <location>
        <begin position="52"/>
        <end position="226"/>
    </location>
</feature>
<dbReference type="PANTHER" id="PTHR19303">
    <property type="entry name" value="TRANSPOSON"/>
    <property type="match status" value="1"/>
</dbReference>
<sequence>MNDIPDELILNWDQTPLRLVPTGDWTMHKSGEKLVPIAKLDDKRQITGVFAVSLAGTYLPPQLIYTGKTERCHPKRKMPDGWDIWHSENHWANEETTKRYITKLILPYIDFIREKLKLEKTHTALVLYDVFKGQTTPAIKRLLADNHISVVTIPPNCTDKLQPLDISINKPFKDALKAQFHLWYANEVQKQLNNGSLDDINIDTSMTAIKGLSASWIIHAWDSIEQRPDMAISGFDKAGIKSALISLRD</sequence>
<dbReference type="AlphaFoldDB" id="A0A1X7UZ94"/>
<dbReference type="EnsemblMetazoa" id="Aqu2.1.33300_001">
    <property type="protein sequence ID" value="Aqu2.1.33300_001"/>
    <property type="gene ID" value="Aqu2.1.33300"/>
</dbReference>
<dbReference type="GO" id="GO:0003677">
    <property type="term" value="F:DNA binding"/>
    <property type="evidence" value="ECO:0007669"/>
    <property type="project" value="TreeGrafter"/>
</dbReference>
<reference evidence="3" key="1">
    <citation type="journal article" date="2010" name="Nature">
        <title>The Amphimedon queenslandica genome and the evolution of animal complexity.</title>
        <authorList>
            <person name="Srivastava M."/>
            <person name="Simakov O."/>
            <person name="Chapman J."/>
            <person name="Fahey B."/>
            <person name="Gauthier M.E."/>
            <person name="Mitros T."/>
            <person name="Richards G.S."/>
            <person name="Conaco C."/>
            <person name="Dacre M."/>
            <person name="Hellsten U."/>
            <person name="Larroux C."/>
            <person name="Putnam N.H."/>
            <person name="Stanke M."/>
            <person name="Adamska M."/>
            <person name="Darling A."/>
            <person name="Degnan S.M."/>
            <person name="Oakley T.H."/>
            <person name="Plachetzki D.C."/>
            <person name="Zhai Y."/>
            <person name="Adamski M."/>
            <person name="Calcino A."/>
            <person name="Cummins S.F."/>
            <person name="Goodstein D.M."/>
            <person name="Harris C."/>
            <person name="Jackson D.J."/>
            <person name="Leys S.P."/>
            <person name="Shu S."/>
            <person name="Woodcroft B.J."/>
            <person name="Vervoort M."/>
            <person name="Kosik K.S."/>
            <person name="Manning G."/>
            <person name="Degnan B.M."/>
            <person name="Rokhsar D.S."/>
        </authorList>
    </citation>
    <scope>NUCLEOTIDE SEQUENCE [LARGE SCALE GENOMIC DNA]</scope>
</reference>
<reference evidence="2" key="2">
    <citation type="submission" date="2017-05" db="UniProtKB">
        <authorList>
            <consortium name="EnsemblMetazoa"/>
        </authorList>
    </citation>
    <scope>IDENTIFICATION</scope>
</reference>
<dbReference type="Pfam" id="PF03184">
    <property type="entry name" value="DDE_1"/>
    <property type="match status" value="1"/>
</dbReference>
<keyword evidence="3" id="KW-1185">Reference proteome</keyword>
<dbReference type="InParanoid" id="A0A1X7UZ94"/>
<evidence type="ECO:0000313" key="3">
    <source>
        <dbReference type="Proteomes" id="UP000007879"/>
    </source>
</evidence>
<accession>A0A1X7UZ94</accession>
<organism evidence="2">
    <name type="scientific">Amphimedon queenslandica</name>
    <name type="common">Sponge</name>
    <dbReference type="NCBI Taxonomy" id="400682"/>
    <lineage>
        <taxon>Eukaryota</taxon>
        <taxon>Metazoa</taxon>
        <taxon>Porifera</taxon>
        <taxon>Demospongiae</taxon>
        <taxon>Heteroscleromorpha</taxon>
        <taxon>Haplosclerida</taxon>
        <taxon>Niphatidae</taxon>
        <taxon>Amphimedon</taxon>
    </lineage>
</organism>
<dbReference type="EnsemblMetazoa" id="XM_011405333.1">
    <property type="protein sequence ID" value="XP_011403635.1"/>
    <property type="gene ID" value="LOC100635271"/>
</dbReference>
<dbReference type="GO" id="GO:0005634">
    <property type="term" value="C:nucleus"/>
    <property type="evidence" value="ECO:0007669"/>
    <property type="project" value="TreeGrafter"/>
</dbReference>
<name>A0A1X7UZ94_AMPQE</name>